<dbReference type="OrthoDB" id="423143at2"/>
<reference evidence="2 3" key="2">
    <citation type="submission" date="2018-03" db="EMBL/GenBank/DDBJ databases">
        <authorList>
            <person name="Keele B.F."/>
        </authorList>
    </citation>
    <scope>NUCLEOTIDE SEQUENCE [LARGE SCALE GENOMIC DNA]</scope>
    <source>
        <strain evidence="2 3">CCALA 016</strain>
    </source>
</reference>
<comment type="caution">
    <text evidence="2">The sequence shown here is derived from an EMBL/GenBank/DDBJ whole genome shotgun (WGS) entry which is preliminary data.</text>
</comment>
<keyword evidence="3" id="KW-1185">Reference proteome</keyword>
<feature type="signal peptide" evidence="1">
    <location>
        <begin position="1"/>
        <end position="23"/>
    </location>
</feature>
<evidence type="ECO:0008006" key="4">
    <source>
        <dbReference type="Google" id="ProtNLM"/>
    </source>
</evidence>
<dbReference type="RefSeq" id="WP_106459257.1">
    <property type="nucleotide sequence ID" value="NZ_PXOH01000047.1"/>
</dbReference>
<reference evidence="2 3" key="1">
    <citation type="submission" date="2018-03" db="EMBL/GenBank/DDBJ databases">
        <title>The ancient ancestry and fast evolution of plastids.</title>
        <authorList>
            <person name="Moore K.R."/>
            <person name="Magnabosco C."/>
            <person name="Momper L."/>
            <person name="Gold D.A."/>
            <person name="Bosak T."/>
            <person name="Fournier G.P."/>
        </authorList>
    </citation>
    <scope>NUCLEOTIDE SEQUENCE [LARGE SCALE GENOMIC DNA]</scope>
    <source>
        <strain evidence="2 3">CCALA 016</strain>
    </source>
</reference>
<sequence>MKRTLIVAILTIFTATSISTAYADDNRSSKSIPYVLNAAQFPQRKARFVRHTIRIQVPPDSKRISELAIVIPSGVTVKNDITVHNRAGQPIEVNSSVNESKITLDFPHDIVTQEVIEIALNQVELPRFYPIWLYRIYAKLADSNTELSIGVAEIRTRL</sequence>
<feature type="chain" id="PRO_5015704922" description="DUF2808 domain-containing protein" evidence="1">
    <location>
        <begin position="24"/>
        <end position="158"/>
    </location>
</feature>
<dbReference type="Proteomes" id="UP000239001">
    <property type="component" value="Unassembled WGS sequence"/>
</dbReference>
<evidence type="ECO:0000313" key="2">
    <source>
        <dbReference type="EMBL" id="PSF31261.1"/>
    </source>
</evidence>
<proteinExistence type="predicted"/>
<keyword evidence="1" id="KW-0732">Signal</keyword>
<dbReference type="EMBL" id="PXOH01000047">
    <property type="protein sequence ID" value="PSF31261.1"/>
    <property type="molecule type" value="Genomic_DNA"/>
</dbReference>
<protein>
    <recommendedName>
        <fullName evidence="4">DUF2808 domain-containing protein</fullName>
    </recommendedName>
</protein>
<evidence type="ECO:0000313" key="3">
    <source>
        <dbReference type="Proteomes" id="UP000239001"/>
    </source>
</evidence>
<gene>
    <name evidence="2" type="ORF">C7H19_23030</name>
</gene>
<name>A0A2T1LRE1_9CHRO</name>
<organism evidence="2 3">
    <name type="scientific">Aphanothece hegewaldii CCALA 016</name>
    <dbReference type="NCBI Taxonomy" id="2107694"/>
    <lineage>
        <taxon>Bacteria</taxon>
        <taxon>Bacillati</taxon>
        <taxon>Cyanobacteriota</taxon>
        <taxon>Cyanophyceae</taxon>
        <taxon>Oscillatoriophycideae</taxon>
        <taxon>Chroococcales</taxon>
        <taxon>Aphanothecaceae</taxon>
        <taxon>Aphanothece</taxon>
    </lineage>
</organism>
<accession>A0A2T1LRE1</accession>
<evidence type="ECO:0000256" key="1">
    <source>
        <dbReference type="SAM" id="SignalP"/>
    </source>
</evidence>
<dbReference type="AlphaFoldDB" id="A0A2T1LRE1"/>